<proteinExistence type="predicted"/>
<evidence type="ECO:0000313" key="1">
    <source>
        <dbReference type="EMBL" id="KAG1533672.1"/>
    </source>
</evidence>
<dbReference type="InterPro" id="IPR029063">
    <property type="entry name" value="SAM-dependent_MTases_sf"/>
</dbReference>
<gene>
    <name evidence="1" type="ORF">G6F50_015790</name>
</gene>
<dbReference type="EMBL" id="JAANIU010009133">
    <property type="protein sequence ID" value="KAG1533672.1"/>
    <property type="molecule type" value="Genomic_DNA"/>
</dbReference>
<keyword evidence="2" id="KW-1185">Reference proteome</keyword>
<reference evidence="1 2" key="1">
    <citation type="journal article" date="2020" name="Microb. Genom.">
        <title>Genetic diversity of clinical and environmental Mucorales isolates obtained from an investigation of mucormycosis cases among solid organ transplant recipients.</title>
        <authorList>
            <person name="Nguyen M.H."/>
            <person name="Kaul D."/>
            <person name="Muto C."/>
            <person name="Cheng S.J."/>
            <person name="Richter R.A."/>
            <person name="Bruno V.M."/>
            <person name="Liu G."/>
            <person name="Beyhan S."/>
            <person name="Sundermann A.J."/>
            <person name="Mounaud S."/>
            <person name="Pasculle A.W."/>
            <person name="Nierman W.C."/>
            <person name="Driscoll E."/>
            <person name="Cumbie R."/>
            <person name="Clancy C.J."/>
            <person name="Dupont C.L."/>
        </authorList>
    </citation>
    <scope>NUCLEOTIDE SEQUENCE [LARGE SCALE GENOMIC DNA]</scope>
    <source>
        <strain evidence="1 2">GL24</strain>
    </source>
</reference>
<name>A0A9P6XWH1_9FUNG</name>
<organism evidence="1 2">
    <name type="scientific">Rhizopus delemar</name>
    <dbReference type="NCBI Taxonomy" id="936053"/>
    <lineage>
        <taxon>Eukaryota</taxon>
        <taxon>Fungi</taxon>
        <taxon>Fungi incertae sedis</taxon>
        <taxon>Mucoromycota</taxon>
        <taxon>Mucoromycotina</taxon>
        <taxon>Mucoromycetes</taxon>
        <taxon>Mucorales</taxon>
        <taxon>Mucorineae</taxon>
        <taxon>Rhizopodaceae</taxon>
        <taxon>Rhizopus</taxon>
    </lineage>
</organism>
<protein>
    <recommendedName>
        <fullName evidence="3">Methyltransferase type 11 domain-containing protein</fullName>
    </recommendedName>
</protein>
<dbReference type="SUPFAM" id="SSF53335">
    <property type="entry name" value="S-adenosyl-L-methionine-dependent methyltransferases"/>
    <property type="match status" value="1"/>
</dbReference>
<dbReference type="Proteomes" id="UP000740926">
    <property type="component" value="Unassembled WGS sequence"/>
</dbReference>
<accession>A0A9P6XWH1</accession>
<dbReference type="Pfam" id="PF13489">
    <property type="entry name" value="Methyltransf_23"/>
    <property type="match status" value="1"/>
</dbReference>
<dbReference type="AlphaFoldDB" id="A0A9P6XWH1"/>
<evidence type="ECO:0000313" key="2">
    <source>
        <dbReference type="Proteomes" id="UP000740926"/>
    </source>
</evidence>
<evidence type="ECO:0008006" key="3">
    <source>
        <dbReference type="Google" id="ProtNLM"/>
    </source>
</evidence>
<comment type="caution">
    <text evidence="1">The sequence shown here is derived from an EMBL/GenBank/DDBJ whole genome shotgun (WGS) entry which is preliminary data.</text>
</comment>
<sequence length="122" mass="13687">MHLVEHLPYEVAIALIDESLRVLRPGGSLILETPNPENLMVGAHWFYLDPTHRNPIPPASLAWLVKQRGFQEARIERLTYGREMDVPTPLEGDDATSNVVNFLLKQVSFPADYAIVGRKAAI</sequence>
<dbReference type="Gene3D" id="3.40.50.150">
    <property type="entry name" value="Vaccinia Virus protein VP39"/>
    <property type="match status" value="1"/>
</dbReference>